<dbReference type="PROSITE" id="PS51257">
    <property type="entry name" value="PROKAR_LIPOPROTEIN"/>
    <property type="match status" value="1"/>
</dbReference>
<keyword evidence="4" id="KW-0046">Antibiotic resistance</keyword>
<keyword evidence="3" id="KW-1015">Disulfide bond</keyword>
<keyword evidence="6" id="KW-1185">Reference proteome</keyword>
<evidence type="ECO:0000313" key="5">
    <source>
        <dbReference type="EMBL" id="QEP35539.1"/>
    </source>
</evidence>
<dbReference type="PANTHER" id="PTHR11102:SF160">
    <property type="entry name" value="ERAD-ASSOCIATED E3 UBIQUITIN-PROTEIN LIGASE COMPONENT HRD3"/>
    <property type="match status" value="1"/>
</dbReference>
<dbReference type="AlphaFoldDB" id="A0A5C2HB00"/>
<evidence type="ECO:0000256" key="1">
    <source>
        <dbReference type="ARBA" id="ARBA00001526"/>
    </source>
</evidence>
<comment type="catalytic activity">
    <reaction evidence="1">
        <text>a beta-lactam + H2O = a substituted beta-amino acid</text>
        <dbReference type="Rhea" id="RHEA:20401"/>
        <dbReference type="ChEBI" id="CHEBI:15377"/>
        <dbReference type="ChEBI" id="CHEBI:35627"/>
        <dbReference type="ChEBI" id="CHEBI:140347"/>
        <dbReference type="EC" id="3.5.2.6"/>
    </reaction>
</comment>
<dbReference type="Gene3D" id="1.25.40.10">
    <property type="entry name" value="Tetratricopeptide repeat domain"/>
    <property type="match status" value="1"/>
</dbReference>
<dbReference type="OrthoDB" id="5343868at2"/>
<evidence type="ECO:0000313" key="6">
    <source>
        <dbReference type="Proteomes" id="UP000322726"/>
    </source>
</evidence>
<dbReference type="EMBL" id="CP035928">
    <property type="protein sequence ID" value="QEP35539.1"/>
    <property type="molecule type" value="Genomic_DNA"/>
</dbReference>
<reference evidence="5 6" key="3">
    <citation type="submission" date="2019-09" db="EMBL/GenBank/DDBJ databases">
        <title>Taxonomic note: a critical rebuttal of the proposed division of the genus Arcobacter into six genera, emended descriptions of Arcobacter anaerophilus and the genus Arcobacter, and an assessment of genus-level boundaries for Epsilonproteobacteria using in silico genomic comparator tools.</title>
        <authorList>
            <person name="On S.L.W."/>
            <person name="Miller W.G."/>
            <person name="Biggs P."/>
            <person name="Cornelius A."/>
            <person name="Vandamme P."/>
        </authorList>
    </citation>
    <scope>NUCLEOTIDE SEQUENCE [LARGE SCALE GENOMIC DNA]</scope>
    <source>
        <strain evidence="5 6">LMG 26638</strain>
    </source>
</reference>
<dbReference type="RefSeq" id="WP_130234427.1">
    <property type="nucleotide sequence ID" value="NZ_BMEF01000015.1"/>
</dbReference>
<evidence type="ECO:0000256" key="3">
    <source>
        <dbReference type="ARBA" id="ARBA00023157"/>
    </source>
</evidence>
<dbReference type="Pfam" id="PF08238">
    <property type="entry name" value="Sel1"/>
    <property type="match status" value="3"/>
</dbReference>
<sequence>MKKSLTSLLTTTVLATTVFTGCTNHKEALKVLPSELAIADDCRNQNKSFEYDCYDLIAYKNSFAQIRLGIIAQTKGNHTEAFQRYTIAQKKGNFYANALLADLYNKGEGVQKDKDKVIDLLKDVDEFDPIAAYKLAYYYLDKKDYTEAIELLEFAALNNVKKAQYELYKIYSEGTITKINLDRSKEWFKKYEDKSNSFISKIYGI</sequence>
<dbReference type="InterPro" id="IPR006597">
    <property type="entry name" value="Sel1-like"/>
</dbReference>
<reference evidence="6" key="2">
    <citation type="submission" date="2019-09" db="EMBL/GenBank/DDBJ databases">
        <title>Complete genome sequencing of four Arcobacter species reveals a diverse suite of mobile elements.</title>
        <authorList>
            <person name="On S.L.W."/>
            <person name="Miller W.G."/>
            <person name="Biggs P."/>
            <person name="Cornelius A."/>
            <person name="Vandamme P."/>
        </authorList>
    </citation>
    <scope>NUCLEOTIDE SEQUENCE [LARGE SCALE GENOMIC DNA]</scope>
    <source>
        <strain evidence="6">LMG 26638</strain>
    </source>
</reference>
<dbReference type="SMART" id="SM00671">
    <property type="entry name" value="SEL1"/>
    <property type="match status" value="4"/>
</dbReference>
<evidence type="ECO:0000256" key="2">
    <source>
        <dbReference type="ARBA" id="ARBA00012865"/>
    </source>
</evidence>
<dbReference type="InterPro" id="IPR011990">
    <property type="entry name" value="TPR-like_helical_dom_sf"/>
</dbReference>
<dbReference type="Proteomes" id="UP000322726">
    <property type="component" value="Chromosome"/>
</dbReference>
<dbReference type="PANTHER" id="PTHR11102">
    <property type="entry name" value="SEL-1-LIKE PROTEIN"/>
    <property type="match status" value="1"/>
</dbReference>
<gene>
    <name evidence="5" type="ORF">APAC_2485</name>
</gene>
<organism evidence="5 6">
    <name type="scientific">Malaciobacter pacificus</name>
    <dbReference type="NCBI Taxonomy" id="1080223"/>
    <lineage>
        <taxon>Bacteria</taxon>
        <taxon>Pseudomonadati</taxon>
        <taxon>Campylobacterota</taxon>
        <taxon>Epsilonproteobacteria</taxon>
        <taxon>Campylobacterales</taxon>
        <taxon>Arcobacteraceae</taxon>
        <taxon>Malaciobacter</taxon>
    </lineage>
</organism>
<evidence type="ECO:0000256" key="4">
    <source>
        <dbReference type="ARBA" id="ARBA00023251"/>
    </source>
</evidence>
<proteinExistence type="predicted"/>
<dbReference type="GO" id="GO:0008800">
    <property type="term" value="F:beta-lactamase activity"/>
    <property type="evidence" value="ECO:0007669"/>
    <property type="project" value="UniProtKB-EC"/>
</dbReference>
<name>A0A5C2HB00_9BACT</name>
<protein>
    <recommendedName>
        <fullName evidence="2">beta-lactamase</fullName>
        <ecNumber evidence="2">3.5.2.6</ecNumber>
    </recommendedName>
</protein>
<accession>A0A5C2HB00</accession>
<dbReference type="SUPFAM" id="SSF81901">
    <property type="entry name" value="HCP-like"/>
    <property type="match status" value="1"/>
</dbReference>
<dbReference type="GO" id="GO:0046677">
    <property type="term" value="P:response to antibiotic"/>
    <property type="evidence" value="ECO:0007669"/>
    <property type="project" value="UniProtKB-KW"/>
</dbReference>
<dbReference type="EC" id="3.5.2.6" evidence="2"/>
<dbReference type="InterPro" id="IPR050767">
    <property type="entry name" value="Sel1_AlgK"/>
</dbReference>
<dbReference type="KEGG" id="apai:APAC_2485"/>
<reference evidence="5 6" key="1">
    <citation type="submission" date="2019-09" db="EMBL/GenBank/DDBJ databases">
        <title>Complete genome sequencing of four Arcobacter species reveals a diverse suite of mobile elements.</title>
        <authorList>
            <person name="Miller W.G."/>
            <person name="Yee E."/>
            <person name="Bono J.L."/>
        </authorList>
    </citation>
    <scope>NUCLEOTIDE SEQUENCE [LARGE SCALE GENOMIC DNA]</scope>
    <source>
        <strain evidence="5 6">LMG 26638</strain>
    </source>
</reference>